<keyword evidence="2" id="KW-0963">Cytoplasm</keyword>
<feature type="compositionally biased region" description="Low complexity" evidence="4">
    <location>
        <begin position="1876"/>
        <end position="1894"/>
    </location>
</feature>
<feature type="compositionally biased region" description="Low complexity" evidence="4">
    <location>
        <begin position="504"/>
        <end position="518"/>
    </location>
</feature>
<feature type="compositionally biased region" description="Low complexity" evidence="4">
    <location>
        <begin position="1008"/>
        <end position="1021"/>
    </location>
</feature>
<feature type="region of interest" description="Disordered" evidence="4">
    <location>
        <begin position="1710"/>
        <end position="1760"/>
    </location>
</feature>
<feature type="region of interest" description="Disordered" evidence="4">
    <location>
        <begin position="181"/>
        <end position="218"/>
    </location>
</feature>
<feature type="region of interest" description="Disordered" evidence="4">
    <location>
        <begin position="1051"/>
        <end position="1117"/>
    </location>
</feature>
<dbReference type="GO" id="GO:0005814">
    <property type="term" value="C:centriole"/>
    <property type="evidence" value="ECO:0007669"/>
    <property type="project" value="TreeGrafter"/>
</dbReference>
<feature type="region of interest" description="Disordered" evidence="4">
    <location>
        <begin position="868"/>
        <end position="904"/>
    </location>
</feature>
<feature type="region of interest" description="Disordered" evidence="4">
    <location>
        <begin position="1007"/>
        <end position="1033"/>
    </location>
</feature>
<sequence>METLGESEDGANVTGEMESWHQLPVEEDPSQFLGQTSGLLEADGLQGITLITEGQMTIIRDSNVQSGADRIESLQLELQDSCLSPALTLIPQGKTFLPSESTLLHQTDLEFVPLRGSPDISTASERCPQMSRLNVEGESNLTYRSHEQASLSQHPLGMMSAIFEDASSCCSLSQHSLSPSNNCQATQIHDEEPSSIPENNDEWKKEGEGKNAFGSDGRPAVCSLNSGFGVTSSSAVPSSSENVLSQRDAVLSSSDIPDRRFKQFDFAHEQNPACTSTKEPQGRPYESREQPQGGGSSLSQRRTMGGDVSVSSRLSAISNITVRSKSKQVDDISGLPLRLHSDSSLSAPGGRNQTENKNCPIGQNITPVSEGGVFVVGLQRALWSSGSQTAADGSFLTSKPVFQSTPAVLLGRGVQASAKLSPVYSIQDTVATSTQNCSPKPDDIPPLTLSTTSCQNVNGVTLANSLTHALDHTESHLQHKMPQSQDASSPRTDMAVTGRDDTPLDQPTLPTLLTTSDQQLKDQESRLSTGRVHSLPSLSYVQKVDAWNTNQRSSRSFYNDLSLEGFDFVSQRKEQKSVSVTIKQQSQQPSKNPSSVFNANNITPTAQTGSGVLSCVDVEEGGFAVRSTSPSPFTHSHSSLGTVLTPIQQDKLQLNQNQLSLVCKDVISPGVKSIAAESSLTSSGTSDQRPVNDSGTGGIKTPALHSEDQYSDMNLNTNMSNRVSGFPDKFHGEQSFQASLGASSVVSLEVDNYAPYWTSRPGSPPHPPEFNIEDRIPIYLQNLGINQSPSKILNPFTHRGPIREPEFSPTDLCTIKGSVETPTKSIQPFDADSLQKDTFSSSSVLSANSSASLTQLCVQTSVQQATRLASSGSTGMTGSLPEPHTSLHSVPQGANNSHREGSYGLPAEENLESAVAPLTWEGVKEGDSSLVGSGTLQEIRRLLGHAESLVSGHLSKTSSHGSRYYSENDDSFLSLRQDTKAYHDDSYLSVDGKISLVLARSSSDSALKESFSSSSGPLELSAKSDHITNGLSTPFHARKSRDFCVAPRRAEPEGCSAADPDKVGPVSLPITQGNTSSNFDGQQQSQNHTVNSVISSSEQNPSHSQAEAEADVLSDASSEHSLASRVAKLLKSESSVSVVTSQSSTTDPAENRAREWIMMKVSGGKCETLELNAEDRRRIEEIKRELLLSTKHTKSSSDSESSTQSSVGTVPQPAVGFAAMRSAEARLSEQLQRVRRLPLDSSVPLHTPLEDRVSQFAIKEGGGNPQHTASLQSASQCLHTHNSHVSQNDLAIGSNSYSILRSSEEWKLPSQMTSRAKRNEGGIGTVGKEKELRDEDEHPETKGNGPLPTTEAAHTITQEKQEFTQGFESSPAIVLKLHSNSHVTPSVKSQHTIQRPRTPAIDSCTFPELQSGSNAHYFDNSREVPLPVSSTSEVHQASVSSGTSLNKARNTDRGQSTAMVHQHSQVTSRYPQAFTPPKRLDGPSRPLLANAAAVPTLLPYKPHGSSELFYMPQTVPEFSPNHSDTTVESSHAGSDDAVPPQFTPEVLGSRELVDNNVTPKHKEGIYSRRAKMKRAESTLSGQGFHDQRSNTVPPDHSPAFRKSVVVSDNEQMSEQIEARESFLPLRMKADYCTTELHPNYRVKKHNMGTETQGKEQDMKAQDLGAEIVSSLDQLWRRFNERCSLQETQSSNDVEMSLLERLERLSRLLHSPSPQQTPEQAHSSEEKGKSGKKEQEPRRTQGKDTTRKRKEKKIENEVKGVPKTAWEHETLSITQALVEKKQQENDCRCPAERDGSTTVSVNTSSSQSTIDTQRLIRAFGPHRVSSGRDDVALNQALHPNDSLMKLYSTIKKQKRGHHKGGSENHLVSVSTETSNIDDSLASDTLSSSSPYTLPSKRGNGRTTNSKRAKVKLVSRSIQTGDLEIVVNGTRRDTRDVGTTFPSPCSARTTRASSAACSEVKFQPVLKRQALTKKTRYPTGLSWFVSADELKLDARKENKPQTDAGRSEGQVWYEPYTRTRPWREPLGERHIQVEREEPPEQKTHSENDCDSKPSALVRLSLQEALELHRPEFVSRSRERMKRLCLLTEERRMQTVFSKERMELFNRAPAMPQPKAAPAPPPLPSKRVIPISEMIQRSKRMGEFRQFDQDFYQSEYYIDNQAQDAYGYDPAYTSPQYQDIDCASPTSDVYVSSTHQPYSGQIFQPAASTVAPEHTDSFEDEPPLLEELGINFDHIWQKTLTVLNPMKPADGSIMNETDLTGPVIFCIALGATLLMAGKVHFGYVYGISALGCAGMYSLLNLMSISTISYGCVASVLGYCLLPMVALSAFAVFYSL</sequence>
<feature type="compositionally biased region" description="Polar residues" evidence="4">
    <location>
        <begin position="481"/>
        <end position="491"/>
    </location>
</feature>
<evidence type="ECO:0000256" key="3">
    <source>
        <dbReference type="ARBA" id="ARBA00023212"/>
    </source>
</evidence>
<feature type="compositionally biased region" description="Polar residues" evidence="4">
    <location>
        <begin position="342"/>
        <end position="363"/>
    </location>
</feature>
<evidence type="ECO:0000256" key="2">
    <source>
        <dbReference type="ARBA" id="ARBA00022490"/>
    </source>
</evidence>
<evidence type="ECO:0000259" key="6">
    <source>
        <dbReference type="Pfam" id="PF15309"/>
    </source>
</evidence>
<name>A0A8J4URH2_CLAMG</name>
<feature type="region of interest" description="Disordered" evidence="4">
    <location>
        <begin position="1517"/>
        <end position="1543"/>
    </location>
</feature>
<feature type="region of interest" description="Disordered" evidence="4">
    <location>
        <begin position="474"/>
        <end position="530"/>
    </location>
</feature>
<keyword evidence="3" id="KW-0206">Cytoskeleton</keyword>
<feature type="region of interest" description="Disordered" evidence="4">
    <location>
        <begin position="1850"/>
        <end position="1909"/>
    </location>
</feature>
<keyword evidence="8" id="KW-1185">Reference proteome</keyword>
<proteinExistence type="predicted"/>
<feature type="region of interest" description="Disordered" evidence="4">
    <location>
        <begin position="265"/>
        <end position="310"/>
    </location>
</feature>
<comment type="caution">
    <text evidence="7">The sequence shown here is derived from an EMBL/GenBank/DDBJ whole genome shotgun (WGS) entry which is preliminary data.</text>
</comment>
<feature type="compositionally biased region" description="Basic and acidic residues" evidence="4">
    <location>
        <begin position="1721"/>
        <end position="1744"/>
    </location>
</feature>
<feature type="region of interest" description="Disordered" evidence="4">
    <location>
        <begin position="331"/>
        <end position="363"/>
    </location>
</feature>
<evidence type="ECO:0000313" key="7">
    <source>
        <dbReference type="EMBL" id="KAF5900935.1"/>
    </source>
</evidence>
<feature type="compositionally biased region" description="Polar residues" evidence="4">
    <location>
        <begin position="1711"/>
        <end position="1720"/>
    </location>
</feature>
<dbReference type="GO" id="GO:0046599">
    <property type="term" value="P:regulation of centriole replication"/>
    <property type="evidence" value="ECO:0007669"/>
    <property type="project" value="TreeGrafter"/>
</dbReference>
<dbReference type="GO" id="GO:0005829">
    <property type="term" value="C:cytosol"/>
    <property type="evidence" value="ECO:0007669"/>
    <property type="project" value="TreeGrafter"/>
</dbReference>
<feature type="compositionally biased region" description="Polar residues" evidence="4">
    <location>
        <begin position="1069"/>
        <end position="1105"/>
    </location>
</feature>
<feature type="region of interest" description="Disordered" evidence="4">
    <location>
        <begin position="2032"/>
        <end position="2051"/>
    </location>
</feature>
<reference evidence="7" key="1">
    <citation type="submission" date="2020-07" db="EMBL/GenBank/DDBJ databases">
        <title>Clarias magur genome sequencing, assembly and annotation.</title>
        <authorList>
            <person name="Kushwaha B."/>
            <person name="Kumar R."/>
            <person name="Das P."/>
            <person name="Joshi C.G."/>
            <person name="Kumar D."/>
            <person name="Nagpure N.S."/>
            <person name="Pandey M."/>
            <person name="Agarwal S."/>
            <person name="Srivastava S."/>
            <person name="Singh M."/>
            <person name="Sahoo L."/>
            <person name="Jayasankar P."/>
            <person name="Meher P.K."/>
            <person name="Koringa P.G."/>
            <person name="Iquebal M.A."/>
            <person name="Das S.P."/>
            <person name="Bit A."/>
            <person name="Patnaik S."/>
            <person name="Patel N."/>
            <person name="Shah T.M."/>
            <person name="Hinsu A."/>
            <person name="Jena J.K."/>
        </authorList>
    </citation>
    <scope>NUCLEOTIDE SEQUENCE</scope>
    <source>
        <strain evidence="7">CIFAMagur01</strain>
        <tissue evidence="7">Testis</tissue>
    </source>
</reference>
<feature type="region of interest" description="Disordered" evidence="4">
    <location>
        <begin position="582"/>
        <end position="603"/>
    </location>
</feature>
<feature type="compositionally biased region" description="Basic and acidic residues" evidence="4">
    <location>
        <begin position="1751"/>
        <end position="1760"/>
    </location>
</feature>
<protein>
    <submittedName>
        <fullName evidence="7">Alstrom syndrome protein 1 isoform X1</fullName>
    </submittedName>
</protein>
<feature type="domain" description="ALMS motif" evidence="6">
    <location>
        <begin position="2054"/>
        <end position="2138"/>
    </location>
</feature>
<gene>
    <name evidence="7" type="ORF">DAT39_009378</name>
</gene>
<dbReference type="PANTHER" id="PTHR21553">
    <property type="entry name" value="ALMS1-RELATED"/>
    <property type="match status" value="1"/>
</dbReference>
<evidence type="ECO:0000256" key="1">
    <source>
        <dbReference type="ARBA" id="ARBA00004300"/>
    </source>
</evidence>
<feature type="compositionally biased region" description="Low complexity" evidence="4">
    <location>
        <begin position="1795"/>
        <end position="1807"/>
    </location>
</feature>
<feature type="compositionally biased region" description="Low complexity" evidence="4">
    <location>
        <begin position="1196"/>
        <end position="1206"/>
    </location>
</feature>
<dbReference type="Proteomes" id="UP000727407">
    <property type="component" value="Unassembled WGS sequence"/>
</dbReference>
<feature type="compositionally biased region" description="Polar residues" evidence="4">
    <location>
        <begin position="1864"/>
        <end position="1875"/>
    </location>
</feature>
<feature type="compositionally biased region" description="Low complexity" evidence="4">
    <location>
        <begin position="583"/>
        <end position="595"/>
    </location>
</feature>
<feature type="region of interest" description="Disordered" evidence="4">
    <location>
        <begin position="1778"/>
        <end position="1807"/>
    </location>
</feature>
<feature type="region of interest" description="Disordered" evidence="4">
    <location>
        <begin position="1190"/>
        <end position="1211"/>
    </location>
</feature>
<evidence type="ECO:0000313" key="8">
    <source>
        <dbReference type="Proteomes" id="UP000727407"/>
    </source>
</evidence>
<feature type="region of interest" description="Disordered" evidence="4">
    <location>
        <begin position="676"/>
        <end position="707"/>
    </location>
</feature>
<dbReference type="Pfam" id="PF15309">
    <property type="entry name" value="ALMS_motif"/>
    <property type="match status" value="1"/>
</dbReference>
<keyword evidence="5" id="KW-0472">Membrane</keyword>
<dbReference type="PANTHER" id="PTHR21553:SF36">
    <property type="entry name" value="ALMS1 CENTROSOME AND BASAL BODY-ASSOCIATED PROTEIN-RELATED"/>
    <property type="match status" value="1"/>
</dbReference>
<keyword evidence="5" id="KW-1133">Transmembrane helix</keyword>
<feature type="region of interest" description="Disordered" evidence="4">
    <location>
        <begin position="1463"/>
        <end position="1485"/>
    </location>
</feature>
<feature type="compositionally biased region" description="Basic and acidic residues" evidence="4">
    <location>
        <begin position="1778"/>
        <end position="1794"/>
    </location>
</feature>
<dbReference type="InterPro" id="IPR029299">
    <property type="entry name" value="ALMS_motif"/>
</dbReference>
<feature type="non-terminal residue" evidence="7">
    <location>
        <position position="1"/>
    </location>
</feature>
<feature type="compositionally biased region" description="Polar residues" evidence="4">
    <location>
        <begin position="676"/>
        <end position="694"/>
    </location>
</feature>
<feature type="compositionally biased region" description="Basic and acidic residues" evidence="4">
    <location>
        <begin position="2032"/>
        <end position="2049"/>
    </location>
</feature>
<keyword evidence="5" id="KW-0812">Transmembrane</keyword>
<feature type="compositionally biased region" description="Polar residues" evidence="4">
    <location>
        <begin position="1520"/>
        <end position="1532"/>
    </location>
</feature>
<evidence type="ECO:0000256" key="5">
    <source>
        <dbReference type="SAM" id="Phobius"/>
    </source>
</evidence>
<feature type="transmembrane region" description="Helical" evidence="5">
    <location>
        <begin position="2304"/>
        <end position="2330"/>
    </location>
</feature>
<feature type="transmembrane region" description="Helical" evidence="5">
    <location>
        <begin position="2280"/>
        <end position="2298"/>
    </location>
</feature>
<dbReference type="GO" id="GO:0008017">
    <property type="term" value="F:microtubule binding"/>
    <property type="evidence" value="ECO:0007669"/>
    <property type="project" value="TreeGrafter"/>
</dbReference>
<feature type="compositionally biased region" description="Polar residues" evidence="4">
    <location>
        <begin position="868"/>
        <end position="877"/>
    </location>
</feature>
<organism evidence="7 8">
    <name type="scientific">Clarias magur</name>
    <name type="common">Asian catfish</name>
    <name type="synonym">Macropteronotus magur</name>
    <dbReference type="NCBI Taxonomy" id="1594786"/>
    <lineage>
        <taxon>Eukaryota</taxon>
        <taxon>Metazoa</taxon>
        <taxon>Chordata</taxon>
        <taxon>Craniata</taxon>
        <taxon>Vertebrata</taxon>
        <taxon>Euteleostomi</taxon>
        <taxon>Actinopterygii</taxon>
        <taxon>Neopterygii</taxon>
        <taxon>Teleostei</taxon>
        <taxon>Ostariophysi</taxon>
        <taxon>Siluriformes</taxon>
        <taxon>Clariidae</taxon>
        <taxon>Clarias</taxon>
    </lineage>
</organism>
<feature type="compositionally biased region" description="Basic and acidic residues" evidence="4">
    <location>
        <begin position="1327"/>
        <end position="1341"/>
    </location>
</feature>
<feature type="region of interest" description="Disordered" evidence="4">
    <location>
        <begin position="1577"/>
        <end position="1598"/>
    </location>
</feature>
<accession>A0A8J4URH2</accession>
<comment type="subcellular location">
    <subcellularLocation>
        <location evidence="1">Cytoplasm</location>
        <location evidence="1">Cytoskeleton</location>
        <location evidence="1">Microtubule organizing center</location>
        <location evidence="1">Centrosome</location>
    </subcellularLocation>
</comment>
<evidence type="ECO:0000256" key="4">
    <source>
        <dbReference type="SAM" id="MobiDB-lite"/>
    </source>
</evidence>
<dbReference type="EMBL" id="QNUK01000124">
    <property type="protein sequence ID" value="KAF5900935.1"/>
    <property type="molecule type" value="Genomic_DNA"/>
</dbReference>
<feature type="compositionally biased region" description="Polar residues" evidence="4">
    <location>
        <begin position="886"/>
        <end position="896"/>
    </location>
</feature>
<feature type="region of interest" description="Disordered" evidence="4">
    <location>
        <begin position="1310"/>
        <end position="1349"/>
    </location>
</feature>
<dbReference type="OrthoDB" id="6163239at2759"/>
<dbReference type="GO" id="GO:0005813">
    <property type="term" value="C:centrosome"/>
    <property type="evidence" value="ECO:0007669"/>
    <property type="project" value="UniProtKB-SubCell"/>
</dbReference>